<dbReference type="EMBL" id="BARS01015594">
    <property type="protein sequence ID" value="GAF92202.1"/>
    <property type="molecule type" value="Genomic_DNA"/>
</dbReference>
<organism evidence="1">
    <name type="scientific">marine sediment metagenome</name>
    <dbReference type="NCBI Taxonomy" id="412755"/>
    <lineage>
        <taxon>unclassified sequences</taxon>
        <taxon>metagenomes</taxon>
        <taxon>ecological metagenomes</taxon>
    </lineage>
</organism>
<sequence>NVFYNCIGMGIYVNHTKNSIVRYNLIYYTGSSCWRVSNRAPAGIYITDEAGDNIIQNYLSENHQIYGNLIANAGKSILLGSGAHNEYDPALINVDIYNNTIVFPRDNGDDSSRCISVDPSEKHSTSNIKNNLCWTTSGLSANAPNNANITWDYNLWAIEPNDSDAKGINDPSYAAPKLAKVSGWENIVPGTLNYSDFDLQDGSPAIDKGSDLSEEFTNILNCDWVDWDTSEFPIGSQKTQGDGWEIGADIHVENETVFKPKIKPLLTKVSGFKIISPKN</sequence>
<dbReference type="Gene3D" id="2.160.20.10">
    <property type="entry name" value="Single-stranded right-handed beta-helix, Pectin lyase-like"/>
    <property type="match status" value="1"/>
</dbReference>
<reference evidence="1" key="1">
    <citation type="journal article" date="2014" name="Front. Microbiol.">
        <title>High frequency of phylogenetically diverse reductive dehalogenase-homologous genes in deep subseafloor sedimentary metagenomes.</title>
        <authorList>
            <person name="Kawai M."/>
            <person name="Futagami T."/>
            <person name="Toyoda A."/>
            <person name="Takaki Y."/>
            <person name="Nishi S."/>
            <person name="Hori S."/>
            <person name="Arai W."/>
            <person name="Tsubouchi T."/>
            <person name="Morono Y."/>
            <person name="Uchiyama I."/>
            <person name="Ito T."/>
            <person name="Fujiyama A."/>
            <person name="Inagaki F."/>
            <person name="Takami H."/>
        </authorList>
    </citation>
    <scope>NUCLEOTIDE SEQUENCE</scope>
    <source>
        <strain evidence="1">Expedition CK06-06</strain>
    </source>
</reference>
<dbReference type="InterPro" id="IPR012334">
    <property type="entry name" value="Pectin_lyas_fold"/>
</dbReference>
<proteinExistence type="predicted"/>
<name>X0TVN1_9ZZZZ</name>
<comment type="caution">
    <text evidence="1">The sequence shown here is derived from an EMBL/GenBank/DDBJ whole genome shotgun (WGS) entry which is preliminary data.</text>
</comment>
<dbReference type="SUPFAM" id="SSF51126">
    <property type="entry name" value="Pectin lyase-like"/>
    <property type="match status" value="1"/>
</dbReference>
<feature type="non-terminal residue" evidence="1">
    <location>
        <position position="1"/>
    </location>
</feature>
<dbReference type="InterPro" id="IPR011050">
    <property type="entry name" value="Pectin_lyase_fold/virulence"/>
</dbReference>
<gene>
    <name evidence="1" type="ORF">S01H1_25775</name>
</gene>
<accession>X0TVN1</accession>
<evidence type="ECO:0000313" key="1">
    <source>
        <dbReference type="EMBL" id="GAF92202.1"/>
    </source>
</evidence>
<protein>
    <recommendedName>
        <fullName evidence="2">Right handed beta helix domain-containing protein</fullName>
    </recommendedName>
</protein>
<evidence type="ECO:0008006" key="2">
    <source>
        <dbReference type="Google" id="ProtNLM"/>
    </source>
</evidence>
<dbReference type="AlphaFoldDB" id="X0TVN1"/>